<dbReference type="CDD" id="cd01948">
    <property type="entry name" value="EAL"/>
    <property type="match status" value="1"/>
</dbReference>
<feature type="domain" description="EAL" evidence="1">
    <location>
        <begin position="167"/>
        <end position="407"/>
    </location>
</feature>
<reference evidence="2 3" key="1">
    <citation type="submission" date="2014-12" db="EMBL/GenBank/DDBJ databases">
        <title>Denitrispirillum autotrophicum gen. nov., sp. nov., Denitrifying, Facultatively Autotrophic Bacteria Isolated from Rice Paddy Soil.</title>
        <authorList>
            <person name="Ishii S."/>
            <person name="Ashida N."/>
            <person name="Ohno H."/>
            <person name="Otsuka S."/>
            <person name="Yokota A."/>
            <person name="Senoo K."/>
        </authorList>
    </citation>
    <scope>NUCLEOTIDE SEQUENCE [LARGE SCALE GENOMIC DNA]</scope>
    <source>
        <strain evidence="2 3">TSA66</strain>
    </source>
</reference>
<dbReference type="EMBL" id="JWJG01000028">
    <property type="protein sequence ID" value="KIF83253.1"/>
    <property type="molecule type" value="Genomic_DNA"/>
</dbReference>
<organism evidence="2 3">
    <name type="scientific">Noviherbaspirillum autotrophicum</name>
    <dbReference type="NCBI Taxonomy" id="709839"/>
    <lineage>
        <taxon>Bacteria</taxon>
        <taxon>Pseudomonadati</taxon>
        <taxon>Pseudomonadota</taxon>
        <taxon>Betaproteobacteria</taxon>
        <taxon>Burkholderiales</taxon>
        <taxon>Oxalobacteraceae</taxon>
        <taxon>Noviherbaspirillum</taxon>
    </lineage>
</organism>
<dbReference type="InterPro" id="IPR050706">
    <property type="entry name" value="Cyclic-di-GMP_PDE-like"/>
</dbReference>
<evidence type="ECO:0000313" key="3">
    <source>
        <dbReference type="Proteomes" id="UP000031572"/>
    </source>
</evidence>
<dbReference type="PANTHER" id="PTHR33121">
    <property type="entry name" value="CYCLIC DI-GMP PHOSPHODIESTERASE PDEF"/>
    <property type="match status" value="1"/>
</dbReference>
<gene>
    <name evidence="2" type="ORF">TSA66_24380</name>
</gene>
<dbReference type="SUPFAM" id="SSF141868">
    <property type="entry name" value="EAL domain-like"/>
    <property type="match status" value="1"/>
</dbReference>
<dbReference type="SMART" id="SM00052">
    <property type="entry name" value="EAL"/>
    <property type="match status" value="1"/>
</dbReference>
<proteinExistence type="predicted"/>
<sequence>MTLPNLMLVQPLGSTNTAGNTSLPDIIHLLRQHLGMDVAFLSEFAHGRREFRYVDTDESDCPVCCDKGDALEASYCQRIIDGRLPELIPDVDDFPMAKALPVTQELDIKSYIAAPIRLADGSVYGTFCCYSHMPDRSLNERDLALMHVCAEMAAKQIDRERLEAQQQREIEERIRIALTQNGVSMVFQPIYTLANRKVVGFEALSRFTDMHNRPPDVFFHEAHAVGLGIALEAKTIGLGLRGLQEFTPEVYVSVNISPETILSPAFPDIFRDIPLERVTLEITEHAAVDRYQEIADVLRPIRAHGLQLAVDDAGAGYASFRHILQLEPDRIKLDCSLTKNIDSDPARRALIAAFVRFSEDTGASLIAEGVETEKELDALRQLGVAKAQGHFLGHPMPIGKAVALLRG</sequence>
<dbReference type="InterPro" id="IPR003018">
    <property type="entry name" value="GAF"/>
</dbReference>
<dbReference type="GO" id="GO:0071111">
    <property type="term" value="F:cyclic-guanylate-specific phosphodiesterase activity"/>
    <property type="evidence" value="ECO:0007669"/>
    <property type="project" value="InterPro"/>
</dbReference>
<dbReference type="InterPro" id="IPR001633">
    <property type="entry name" value="EAL_dom"/>
</dbReference>
<comment type="caution">
    <text evidence="2">The sequence shown here is derived from an EMBL/GenBank/DDBJ whole genome shotgun (WGS) entry which is preliminary data.</text>
</comment>
<evidence type="ECO:0000259" key="1">
    <source>
        <dbReference type="PROSITE" id="PS50883"/>
    </source>
</evidence>
<dbReference type="InterPro" id="IPR029016">
    <property type="entry name" value="GAF-like_dom_sf"/>
</dbReference>
<accession>A0A0C1Y8I9</accession>
<dbReference type="Gene3D" id="3.20.20.450">
    <property type="entry name" value="EAL domain"/>
    <property type="match status" value="1"/>
</dbReference>
<dbReference type="Proteomes" id="UP000031572">
    <property type="component" value="Unassembled WGS sequence"/>
</dbReference>
<dbReference type="Pfam" id="PF01590">
    <property type="entry name" value="GAF"/>
    <property type="match status" value="1"/>
</dbReference>
<dbReference type="PROSITE" id="PS50883">
    <property type="entry name" value="EAL"/>
    <property type="match status" value="1"/>
</dbReference>
<dbReference type="AlphaFoldDB" id="A0A0C1Y8I9"/>
<dbReference type="InterPro" id="IPR035919">
    <property type="entry name" value="EAL_sf"/>
</dbReference>
<dbReference type="SUPFAM" id="SSF55781">
    <property type="entry name" value="GAF domain-like"/>
    <property type="match status" value="1"/>
</dbReference>
<evidence type="ECO:0000313" key="2">
    <source>
        <dbReference type="EMBL" id="KIF83253.1"/>
    </source>
</evidence>
<dbReference type="STRING" id="709839.TSA66_24380"/>
<dbReference type="OrthoDB" id="9813903at2"/>
<keyword evidence="3" id="KW-1185">Reference proteome</keyword>
<dbReference type="PANTHER" id="PTHR33121:SF70">
    <property type="entry name" value="SIGNALING PROTEIN YKOW"/>
    <property type="match status" value="1"/>
</dbReference>
<dbReference type="Pfam" id="PF00563">
    <property type="entry name" value="EAL"/>
    <property type="match status" value="1"/>
</dbReference>
<dbReference type="RefSeq" id="WP_040041881.1">
    <property type="nucleotide sequence ID" value="NZ_JWJG01000028.1"/>
</dbReference>
<protein>
    <recommendedName>
        <fullName evidence="1">EAL domain-containing protein</fullName>
    </recommendedName>
</protein>
<dbReference type="SMART" id="SM00065">
    <property type="entry name" value="GAF"/>
    <property type="match status" value="1"/>
</dbReference>
<name>A0A0C1Y8I9_9BURK</name>
<dbReference type="Gene3D" id="3.30.450.40">
    <property type="match status" value="1"/>
</dbReference>